<gene>
    <name evidence="2" type="ORF">EJ05DRAFT_484402</name>
</gene>
<dbReference type="Proteomes" id="UP000799437">
    <property type="component" value="Unassembled WGS sequence"/>
</dbReference>
<feature type="region of interest" description="Disordered" evidence="1">
    <location>
        <begin position="1"/>
        <end position="33"/>
    </location>
</feature>
<protein>
    <submittedName>
        <fullName evidence="2">Uncharacterized protein</fullName>
    </submittedName>
</protein>
<accession>A0A6A6W997</accession>
<keyword evidence="3" id="KW-1185">Reference proteome</keyword>
<dbReference type="AlphaFoldDB" id="A0A6A6W997"/>
<feature type="compositionally biased region" description="Low complexity" evidence="1">
    <location>
        <begin position="22"/>
        <end position="33"/>
    </location>
</feature>
<dbReference type="EMBL" id="ML996569">
    <property type="protein sequence ID" value="KAF2759448.1"/>
    <property type="molecule type" value="Genomic_DNA"/>
</dbReference>
<reference evidence="2" key="1">
    <citation type="journal article" date="2020" name="Stud. Mycol.">
        <title>101 Dothideomycetes genomes: a test case for predicting lifestyles and emergence of pathogens.</title>
        <authorList>
            <person name="Haridas S."/>
            <person name="Albert R."/>
            <person name="Binder M."/>
            <person name="Bloem J."/>
            <person name="Labutti K."/>
            <person name="Salamov A."/>
            <person name="Andreopoulos B."/>
            <person name="Baker S."/>
            <person name="Barry K."/>
            <person name="Bills G."/>
            <person name="Bluhm B."/>
            <person name="Cannon C."/>
            <person name="Castanera R."/>
            <person name="Culley D."/>
            <person name="Daum C."/>
            <person name="Ezra D."/>
            <person name="Gonzalez J."/>
            <person name="Henrissat B."/>
            <person name="Kuo A."/>
            <person name="Liang C."/>
            <person name="Lipzen A."/>
            <person name="Lutzoni F."/>
            <person name="Magnuson J."/>
            <person name="Mondo S."/>
            <person name="Nolan M."/>
            <person name="Ohm R."/>
            <person name="Pangilinan J."/>
            <person name="Park H.-J."/>
            <person name="Ramirez L."/>
            <person name="Alfaro M."/>
            <person name="Sun H."/>
            <person name="Tritt A."/>
            <person name="Yoshinaga Y."/>
            <person name="Zwiers L.-H."/>
            <person name="Turgeon B."/>
            <person name="Goodwin S."/>
            <person name="Spatafora J."/>
            <person name="Crous P."/>
            <person name="Grigoriev I."/>
        </authorList>
    </citation>
    <scope>NUCLEOTIDE SEQUENCE</scope>
    <source>
        <strain evidence="2">CBS 121739</strain>
    </source>
</reference>
<name>A0A6A6W997_9PEZI</name>
<evidence type="ECO:0000256" key="1">
    <source>
        <dbReference type="SAM" id="MobiDB-lite"/>
    </source>
</evidence>
<sequence>MPPPMSPASRSTSTPSLPLRQPEAPSSSARPAPTYSAVQIPLLTLPNSSSTSAAAAAVPVSRPIHAESTHGYLPGSGISPRTAAASGVASSVEGGSSGPKTHGSVPSAPQSADTAARNDSAVSTHGPTLQILAIQKGHVSSPGVESKVSGGGIGGSGRTVEPSEEFASMMQAISAVQGALSMVPVNKSGGLSSVARTVRSRAEVSVAGSRGGKAVSCAPSGACVESSQVKARSSELPVADTAVTPVWERTRPVYQGCESERDWIARTKLHRPDMFERVLQDAVARKKGEKKREAARTPYNHRLDLLAQPRPGGALPRLLSHSPSNELSDADTLRLLGRISDASGKGLRKFEMPDIRGVHPGPLRIILQGLRDASREEQAWNKKYCVQMAEGPTPWQERSDADLGFGALELSDLAIYAMDGMDLEVRIRALVPYLDGLRHANIMYEDEKWSCWRLTGRYLPSHPHSGGPRLDQCLRNTLLKSLAWPFCRELVAELEASSERWIFVLASLPEELVGAELVRVAEYFVRTNGPQYIRLSEAKRQLIEVRLLKEFSRERQTYPSLKKERLASRMKAGLMRE</sequence>
<feature type="region of interest" description="Disordered" evidence="1">
    <location>
        <begin position="71"/>
        <end position="124"/>
    </location>
</feature>
<dbReference type="RefSeq" id="XP_033601899.1">
    <property type="nucleotide sequence ID" value="XM_033745337.1"/>
</dbReference>
<proteinExistence type="predicted"/>
<evidence type="ECO:0000313" key="2">
    <source>
        <dbReference type="EMBL" id="KAF2759448.1"/>
    </source>
</evidence>
<evidence type="ECO:0000313" key="3">
    <source>
        <dbReference type="Proteomes" id="UP000799437"/>
    </source>
</evidence>
<dbReference type="GeneID" id="54486391"/>
<feature type="compositionally biased region" description="Low complexity" evidence="1">
    <location>
        <begin position="83"/>
        <end position="94"/>
    </location>
</feature>
<organism evidence="2 3">
    <name type="scientific">Pseudovirgaria hyperparasitica</name>
    <dbReference type="NCBI Taxonomy" id="470096"/>
    <lineage>
        <taxon>Eukaryota</taxon>
        <taxon>Fungi</taxon>
        <taxon>Dikarya</taxon>
        <taxon>Ascomycota</taxon>
        <taxon>Pezizomycotina</taxon>
        <taxon>Dothideomycetes</taxon>
        <taxon>Dothideomycetes incertae sedis</taxon>
        <taxon>Acrospermales</taxon>
        <taxon>Acrospermaceae</taxon>
        <taxon>Pseudovirgaria</taxon>
    </lineage>
</organism>